<sequence>MLNEEKIRLMTKAAAFESGEGKKALEMNRFYKGDYISLHLIGAWFSYTVAFCLCVSLWAFYKMEYLMTNLHKMDLAAMGKGLALLYLSLLGVYLIIQYLTYHNRYQENRKKLAAYNHILKRISDIYQSEGGGTTAEGAERHENLTGN</sequence>
<dbReference type="Proteomes" id="UP001652461">
    <property type="component" value="Unassembled WGS sequence"/>
</dbReference>
<keyword evidence="1" id="KW-0472">Membrane</keyword>
<proteinExistence type="predicted"/>
<keyword evidence="1" id="KW-0812">Transmembrane</keyword>
<evidence type="ECO:0000313" key="3">
    <source>
        <dbReference type="Proteomes" id="UP001652461"/>
    </source>
</evidence>
<evidence type="ECO:0000313" key="2">
    <source>
        <dbReference type="EMBL" id="MCU6697665.1"/>
    </source>
</evidence>
<dbReference type="RefSeq" id="WP_262670849.1">
    <property type="nucleotide sequence ID" value="NZ_JAOQKC010000017.1"/>
</dbReference>
<accession>A0ABT2RZA7</accession>
<keyword evidence="3" id="KW-1185">Reference proteome</keyword>
<keyword evidence="1" id="KW-1133">Transmembrane helix</keyword>
<organism evidence="2 3">
    <name type="scientific">Laedolimicola ammoniilytica</name>
    <dbReference type="NCBI Taxonomy" id="2981771"/>
    <lineage>
        <taxon>Bacteria</taxon>
        <taxon>Bacillati</taxon>
        <taxon>Bacillota</taxon>
        <taxon>Clostridia</taxon>
        <taxon>Lachnospirales</taxon>
        <taxon>Lachnospiraceae</taxon>
        <taxon>Laedolimicola</taxon>
    </lineage>
</organism>
<feature type="transmembrane region" description="Helical" evidence="1">
    <location>
        <begin position="81"/>
        <end position="101"/>
    </location>
</feature>
<gene>
    <name evidence="2" type="ORF">OCV63_12290</name>
</gene>
<reference evidence="2 3" key="1">
    <citation type="journal article" date="2021" name="ISME Commun">
        <title>Automated analysis of genomic sequences facilitates high-throughput and comprehensive description of bacteria.</title>
        <authorList>
            <person name="Hitch T.C.A."/>
        </authorList>
    </citation>
    <scope>NUCLEOTIDE SEQUENCE [LARGE SCALE GENOMIC DNA]</scope>
    <source>
        <strain evidence="2 3">Sanger_04</strain>
    </source>
</reference>
<name>A0ABT2RZA7_9FIRM</name>
<feature type="transmembrane region" description="Helical" evidence="1">
    <location>
        <begin position="35"/>
        <end position="61"/>
    </location>
</feature>
<evidence type="ECO:0000256" key="1">
    <source>
        <dbReference type="SAM" id="Phobius"/>
    </source>
</evidence>
<comment type="caution">
    <text evidence="2">The sequence shown here is derived from an EMBL/GenBank/DDBJ whole genome shotgun (WGS) entry which is preliminary data.</text>
</comment>
<dbReference type="EMBL" id="JAOQKC010000017">
    <property type="protein sequence ID" value="MCU6697665.1"/>
    <property type="molecule type" value="Genomic_DNA"/>
</dbReference>
<protein>
    <submittedName>
        <fullName evidence="2">Uncharacterized protein</fullName>
    </submittedName>
</protein>